<accession>G0QZP1</accession>
<feature type="transmembrane region" description="Helical" evidence="1">
    <location>
        <begin position="183"/>
        <end position="201"/>
    </location>
</feature>
<protein>
    <recommendedName>
        <fullName evidence="4">Transmembrane protein</fullName>
    </recommendedName>
</protein>
<organism evidence="2 3">
    <name type="scientific">Ichthyophthirius multifiliis</name>
    <name type="common">White spot disease agent</name>
    <name type="synonym">Ich</name>
    <dbReference type="NCBI Taxonomy" id="5932"/>
    <lineage>
        <taxon>Eukaryota</taxon>
        <taxon>Sar</taxon>
        <taxon>Alveolata</taxon>
        <taxon>Ciliophora</taxon>
        <taxon>Intramacronucleata</taxon>
        <taxon>Oligohymenophorea</taxon>
        <taxon>Hymenostomatida</taxon>
        <taxon>Ophryoglenina</taxon>
        <taxon>Ichthyophthirius</taxon>
    </lineage>
</organism>
<dbReference type="InParanoid" id="G0QZP1"/>
<dbReference type="AlphaFoldDB" id="G0QZP1"/>
<evidence type="ECO:0000313" key="3">
    <source>
        <dbReference type="Proteomes" id="UP000008983"/>
    </source>
</evidence>
<dbReference type="RefSeq" id="XP_004030551.1">
    <property type="nucleotide sequence ID" value="XM_004030503.1"/>
</dbReference>
<proteinExistence type="predicted"/>
<name>G0QZP1_ICHMU</name>
<keyword evidence="1" id="KW-1133">Transmembrane helix</keyword>
<feature type="transmembrane region" description="Helical" evidence="1">
    <location>
        <begin position="213"/>
        <end position="235"/>
    </location>
</feature>
<sequence>MQQLIYQPVQLQIPNQTNQKILNHIHMLNKLYNYGKKILFCKSLPLRITNARKISKKLFPLIGQGRFKDVHVRIKIKTLIKYTSQKEHVIVNQFLQIALKQKNKVQKIQINGKTNYQFVQGEILIIVFLTRLQDVILKISFQDIQFVEVDRQLYVENNIKNVQQLEQKKSIQIILLQEIHQHIQILMTLLHLNMILILKIIHYPFLEQMKKRIVWIQIQITYLLKNLVISFYQILKDKNVVKQIRGPFYQIVQMNIPFFNKILNYLTKLYKKFLDIRILVIIFNGFQVE</sequence>
<evidence type="ECO:0008006" key="4">
    <source>
        <dbReference type="Google" id="ProtNLM"/>
    </source>
</evidence>
<keyword evidence="3" id="KW-1185">Reference proteome</keyword>
<dbReference type="GeneID" id="14905421"/>
<dbReference type="EMBL" id="GL984163">
    <property type="protein sequence ID" value="EGR29315.1"/>
    <property type="molecule type" value="Genomic_DNA"/>
</dbReference>
<gene>
    <name evidence="2" type="ORF">IMG5_158660</name>
</gene>
<evidence type="ECO:0000313" key="2">
    <source>
        <dbReference type="EMBL" id="EGR29315.1"/>
    </source>
</evidence>
<dbReference type="Proteomes" id="UP000008983">
    <property type="component" value="Unassembled WGS sequence"/>
</dbReference>
<reference evidence="2 3" key="1">
    <citation type="submission" date="2011-07" db="EMBL/GenBank/DDBJ databases">
        <authorList>
            <person name="Coyne R."/>
            <person name="Brami D."/>
            <person name="Johnson J."/>
            <person name="Hostetler J."/>
            <person name="Hannick L."/>
            <person name="Clark T."/>
            <person name="Cassidy-Hanley D."/>
            <person name="Inman J."/>
        </authorList>
    </citation>
    <scope>NUCLEOTIDE SEQUENCE [LARGE SCALE GENOMIC DNA]</scope>
    <source>
        <strain evidence="2 3">G5</strain>
    </source>
</reference>
<evidence type="ECO:0000256" key="1">
    <source>
        <dbReference type="SAM" id="Phobius"/>
    </source>
</evidence>
<keyword evidence="1" id="KW-0472">Membrane</keyword>
<keyword evidence="1" id="KW-0812">Transmembrane</keyword>